<dbReference type="Gene3D" id="2.60.40.420">
    <property type="entry name" value="Cupredoxins - blue copper proteins"/>
    <property type="match status" value="1"/>
</dbReference>
<evidence type="ECO:0000313" key="2">
    <source>
        <dbReference type="EMBL" id="KID57183.1"/>
    </source>
</evidence>
<feature type="chain" id="PRO_5002149464" evidence="1">
    <location>
        <begin position="20"/>
        <end position="202"/>
    </location>
</feature>
<dbReference type="Proteomes" id="UP000031327">
    <property type="component" value="Unassembled WGS sequence"/>
</dbReference>
<dbReference type="AlphaFoldDB" id="A0A0C1MRB1"/>
<comment type="caution">
    <text evidence="2">The sequence shown here is derived from an EMBL/GenBank/DDBJ whole genome shotgun (WGS) entry which is preliminary data.</text>
</comment>
<accession>A0A0C1MRB1</accession>
<gene>
    <name evidence="2" type="ORF">JF50_08070</name>
</gene>
<reference evidence="2 3" key="1">
    <citation type="submission" date="2014-12" db="EMBL/GenBank/DDBJ databases">
        <title>Draft Genome Sequence of Pseudoalteromonas luteoviolacea HI1.</title>
        <authorList>
            <person name="Asahina A.Y."/>
            <person name="Hadfield M.G."/>
        </authorList>
    </citation>
    <scope>NUCLEOTIDE SEQUENCE [LARGE SCALE GENOMIC DNA]</scope>
    <source>
        <strain evidence="2 3">HI1</strain>
    </source>
</reference>
<proteinExistence type="predicted"/>
<feature type="signal peptide" evidence="1">
    <location>
        <begin position="1"/>
        <end position="19"/>
    </location>
</feature>
<organism evidence="2 3">
    <name type="scientific">Pseudoalteromonas luteoviolacea</name>
    <dbReference type="NCBI Taxonomy" id="43657"/>
    <lineage>
        <taxon>Bacteria</taxon>
        <taxon>Pseudomonadati</taxon>
        <taxon>Pseudomonadota</taxon>
        <taxon>Gammaproteobacteria</taxon>
        <taxon>Alteromonadales</taxon>
        <taxon>Pseudoalteromonadaceae</taxon>
        <taxon>Pseudoalteromonas</taxon>
    </lineage>
</organism>
<evidence type="ECO:0000313" key="3">
    <source>
        <dbReference type="Proteomes" id="UP000031327"/>
    </source>
</evidence>
<dbReference type="InterPro" id="IPR008972">
    <property type="entry name" value="Cupredoxin"/>
</dbReference>
<keyword evidence="1" id="KW-0732">Signal</keyword>
<dbReference type="EMBL" id="JWIC01000005">
    <property type="protein sequence ID" value="KID57183.1"/>
    <property type="molecule type" value="Genomic_DNA"/>
</dbReference>
<dbReference type="OrthoDB" id="9757546at2"/>
<protein>
    <submittedName>
        <fullName evidence="2">Uncharacterized protein</fullName>
    </submittedName>
</protein>
<sequence>MKQYMLIGISLCSMFSAHAAVLTGELEFVKRPSFVGVVYAKGGKGPSTAELDQSNKVFDKKAVVIGKNGEITFKNSDEFQHNIFANDPNSGVKFDVGLMNQGQTTKVSADWSENTLTRIGCKIHPKMRSYIANVNSDAYQVLPFTKKQKVYPINLDVGTHTEFVLQIPKYDLVELKLAKGQETSVDVMYKGKKRATLKLALN</sequence>
<evidence type="ECO:0000256" key="1">
    <source>
        <dbReference type="SAM" id="SignalP"/>
    </source>
</evidence>
<dbReference type="RefSeq" id="WP_039608959.1">
    <property type="nucleotide sequence ID" value="NZ_JWIC01000005.1"/>
</dbReference>
<name>A0A0C1MRB1_9GAMM</name>
<dbReference type="SUPFAM" id="SSF49503">
    <property type="entry name" value="Cupredoxins"/>
    <property type="match status" value="1"/>
</dbReference>